<gene>
    <name evidence="2" type="primary">AlNc14C104G6146</name>
    <name evidence="2" type="ORF">ALNC14_069570</name>
</gene>
<sequence>MSDLTKTLVALTVGGAVGAISATILNDKLKRCATGKVAQNLPKLYIYEHCPYCVRVRMIFGWKNIKHELVFVATDDVDTPVSLIGVKKVPILEIPGKLKPKGESLDIIQYVDKHLGGPPILKQSSVSPGIQKWIQETAPVFRRLYHPRYAMAPFAEFAQLGGREFYRKKKESAIGPFNVAIAKTPEFVAKANQYLLDLEPLLPRDIINKDEPSYDDIHLFPVLRNLTIVKDVKWPPKVREYLQCISVETDICLLTSMATI</sequence>
<dbReference type="InterPro" id="IPR011901">
    <property type="entry name" value="Grx2"/>
</dbReference>
<dbReference type="Gene3D" id="1.20.1050.10">
    <property type="match status" value="1"/>
</dbReference>
<dbReference type="Pfam" id="PF13417">
    <property type="entry name" value="GST_N_3"/>
    <property type="match status" value="1"/>
</dbReference>
<dbReference type="InterPro" id="IPR011767">
    <property type="entry name" value="GLR_AS"/>
</dbReference>
<dbReference type="AlphaFoldDB" id="F0WHT9"/>
<dbReference type="PROSITE" id="PS50404">
    <property type="entry name" value="GST_NTER"/>
    <property type="match status" value="1"/>
</dbReference>
<dbReference type="PANTHER" id="PTHR43968">
    <property type="match status" value="1"/>
</dbReference>
<organism evidence="2">
    <name type="scientific">Albugo laibachii Nc14</name>
    <dbReference type="NCBI Taxonomy" id="890382"/>
    <lineage>
        <taxon>Eukaryota</taxon>
        <taxon>Sar</taxon>
        <taxon>Stramenopiles</taxon>
        <taxon>Oomycota</taxon>
        <taxon>Peronosporomycetes</taxon>
        <taxon>Albuginales</taxon>
        <taxon>Albuginaceae</taxon>
        <taxon>Albugo</taxon>
    </lineage>
</organism>
<dbReference type="CDD" id="cd03199">
    <property type="entry name" value="GST_C_GRX2"/>
    <property type="match status" value="1"/>
</dbReference>
<reference evidence="2" key="2">
    <citation type="submission" date="2011-02" db="EMBL/GenBank/DDBJ databases">
        <authorList>
            <person name="MacLean D."/>
        </authorList>
    </citation>
    <scope>NUCLEOTIDE SEQUENCE</scope>
</reference>
<dbReference type="Gene3D" id="3.40.30.10">
    <property type="entry name" value="Glutaredoxin"/>
    <property type="match status" value="1"/>
</dbReference>
<name>F0WHT9_9STRA</name>
<dbReference type="NCBIfam" id="NF007702">
    <property type="entry name" value="PRK10387.1"/>
    <property type="match status" value="1"/>
</dbReference>
<dbReference type="InterPro" id="IPR036282">
    <property type="entry name" value="Glutathione-S-Trfase_C_sf"/>
</dbReference>
<proteinExistence type="predicted"/>
<dbReference type="GO" id="GO:0005829">
    <property type="term" value="C:cytosol"/>
    <property type="evidence" value="ECO:0007669"/>
    <property type="project" value="InterPro"/>
</dbReference>
<dbReference type="SUPFAM" id="SSF47616">
    <property type="entry name" value="GST C-terminal domain-like"/>
    <property type="match status" value="1"/>
</dbReference>
<protein>
    <submittedName>
        <fullName evidence="2">SSP9</fullName>
    </submittedName>
</protein>
<feature type="domain" description="GST N-terminal" evidence="1">
    <location>
        <begin position="40"/>
        <end position="119"/>
    </location>
</feature>
<dbReference type="NCBIfam" id="TIGR02182">
    <property type="entry name" value="GRXB"/>
    <property type="match status" value="1"/>
</dbReference>
<dbReference type="HOGENOM" id="CLU_072939_0_0_1"/>
<dbReference type="SUPFAM" id="SSF52833">
    <property type="entry name" value="Thioredoxin-like"/>
    <property type="match status" value="1"/>
</dbReference>
<accession>F0WHT9</accession>
<dbReference type="InterPro" id="IPR050983">
    <property type="entry name" value="GST_Omega/HSP26"/>
</dbReference>
<dbReference type="Pfam" id="PF04399">
    <property type="entry name" value="Glutaredoxin2_C"/>
    <property type="match status" value="1"/>
</dbReference>
<dbReference type="PANTHER" id="PTHR43968:SF6">
    <property type="entry name" value="GLUTATHIONE S-TRANSFERASE OMEGA"/>
    <property type="match status" value="1"/>
</dbReference>
<dbReference type="InterPro" id="IPR036249">
    <property type="entry name" value="Thioredoxin-like_sf"/>
</dbReference>
<dbReference type="InterPro" id="IPR007494">
    <property type="entry name" value="Glutaredoxin2_C"/>
</dbReference>
<evidence type="ECO:0000313" key="2">
    <source>
        <dbReference type="EMBL" id="CCA20814.1"/>
    </source>
</evidence>
<dbReference type="EMBL" id="FR824149">
    <property type="protein sequence ID" value="CCA20814.1"/>
    <property type="molecule type" value="Genomic_DNA"/>
</dbReference>
<dbReference type="InterPro" id="IPR004045">
    <property type="entry name" value="Glutathione_S-Trfase_N"/>
</dbReference>
<reference evidence="2" key="1">
    <citation type="journal article" date="2011" name="PLoS Biol.">
        <title>Gene gain and loss during evolution of obligate parasitism in the white rust pathogen of Arabidopsis thaliana.</title>
        <authorList>
            <person name="Kemen E."/>
            <person name="Gardiner A."/>
            <person name="Schultz-Larsen T."/>
            <person name="Kemen A.C."/>
            <person name="Balmuth A.L."/>
            <person name="Robert-Seilaniantz A."/>
            <person name="Bailey K."/>
            <person name="Holub E."/>
            <person name="Studholme D.J."/>
            <person name="Maclean D."/>
            <person name="Jones J.D."/>
        </authorList>
    </citation>
    <scope>NUCLEOTIDE SEQUENCE</scope>
</reference>
<evidence type="ECO:0000259" key="1">
    <source>
        <dbReference type="PROSITE" id="PS50404"/>
    </source>
</evidence>
<dbReference type="PROSITE" id="PS00195">
    <property type="entry name" value="GLUTAREDOXIN_1"/>
    <property type="match status" value="1"/>
</dbReference>